<dbReference type="Gene3D" id="1.10.3210.10">
    <property type="entry name" value="Hypothetical protein af1432"/>
    <property type="match status" value="1"/>
</dbReference>
<dbReference type="AlphaFoldDB" id="A0A1Y5HWI1"/>
<name>A0A1Y5HWI1_OLEAN</name>
<comment type="caution">
    <text evidence="2">The sequence shown here is derived from an EMBL/GenBank/DDBJ whole genome shotgun (WGS) entry which is preliminary data.</text>
</comment>
<dbReference type="Pfam" id="PF08668">
    <property type="entry name" value="HDOD"/>
    <property type="match status" value="1"/>
</dbReference>
<reference evidence="3" key="1">
    <citation type="journal article" date="2017" name="Proc. Natl. Acad. Sci. U.S.A.">
        <title>Simulation of Deepwater Horizon oil plume reveals substrate specialization within a complex community of hydrocarbon degraders.</title>
        <authorList>
            <person name="Hu P."/>
            <person name="Dubinsky E.A."/>
            <person name="Probst A.J."/>
            <person name="Wang J."/>
            <person name="Sieber C.M.K."/>
            <person name="Tom L.M."/>
            <person name="Gardinali P."/>
            <person name="Banfield J.F."/>
            <person name="Atlas R.M."/>
            <person name="Andersen G.L."/>
        </authorList>
    </citation>
    <scope>NUCLEOTIDE SEQUENCE [LARGE SCALE GENOMIC DNA]</scope>
</reference>
<organism evidence="2 3">
    <name type="scientific">Oleispira antarctica</name>
    <dbReference type="NCBI Taxonomy" id="188908"/>
    <lineage>
        <taxon>Bacteria</taxon>
        <taxon>Pseudomonadati</taxon>
        <taxon>Pseudomonadota</taxon>
        <taxon>Gammaproteobacteria</taxon>
        <taxon>Oceanospirillales</taxon>
        <taxon>Oceanospirillaceae</taxon>
        <taxon>Oleispira</taxon>
    </lineage>
</organism>
<evidence type="ECO:0000313" key="3">
    <source>
        <dbReference type="Proteomes" id="UP000227088"/>
    </source>
</evidence>
<dbReference type="NCBIfam" id="TIGR00277">
    <property type="entry name" value="HDIG"/>
    <property type="match status" value="1"/>
</dbReference>
<dbReference type="PANTHER" id="PTHR33525:SF6">
    <property type="entry name" value="HDOD DOMAIN-CONTAINING PROTEIN"/>
    <property type="match status" value="1"/>
</dbReference>
<dbReference type="InterPro" id="IPR013976">
    <property type="entry name" value="HDOD"/>
</dbReference>
<evidence type="ECO:0000313" key="2">
    <source>
        <dbReference type="EMBL" id="OUS41460.1"/>
    </source>
</evidence>
<feature type="domain" description="HDOD" evidence="1">
    <location>
        <begin position="11"/>
        <end position="204"/>
    </location>
</feature>
<dbReference type="InterPro" id="IPR052340">
    <property type="entry name" value="RNase_Y/CdgJ"/>
</dbReference>
<dbReference type="EMBL" id="MABE01000052">
    <property type="protein sequence ID" value="OUS41460.1"/>
    <property type="molecule type" value="Genomic_DNA"/>
</dbReference>
<dbReference type="Proteomes" id="UP000227088">
    <property type="component" value="Unassembled WGS sequence"/>
</dbReference>
<evidence type="ECO:0000259" key="1">
    <source>
        <dbReference type="PROSITE" id="PS51833"/>
    </source>
</evidence>
<gene>
    <name evidence="2" type="ORF">A9R00_00805</name>
</gene>
<dbReference type="PANTHER" id="PTHR33525">
    <property type="match status" value="1"/>
</dbReference>
<protein>
    <recommendedName>
        <fullName evidence="1">HDOD domain-containing protein</fullName>
    </recommendedName>
</protein>
<dbReference type="SUPFAM" id="SSF109604">
    <property type="entry name" value="HD-domain/PDEase-like"/>
    <property type="match status" value="1"/>
</dbReference>
<dbReference type="PROSITE" id="PS51833">
    <property type="entry name" value="HDOD"/>
    <property type="match status" value="1"/>
</dbReference>
<dbReference type="InterPro" id="IPR006675">
    <property type="entry name" value="HDIG_dom"/>
</dbReference>
<sequence length="282" mass="31900">MSQQNAEVTGSQIILPPPPDIVQELRSISADASSLGAIIAKDAELAQEVLETINAPYFNLVRKISSIDEAVRFLGQDRITKLTTARSLRTAFIKKSNSFLEDVWSSSNRVAIVAVLLAKELKRSTAEEAYEIGLFHNIGMAVLFNHFDNYRSVIRSAYKHESGAIGAFEQHHLQQDHAAVGASLSEKWHLPQNLVLIIKNHHNLKWIEQQFKDESDKELLDLICILKLAEFFSHLSGYIAQVPTNHEWLKISDTIIEYLDLNTMKLEKLKRSITEKLSEIKI</sequence>
<proteinExistence type="predicted"/>
<accession>A0A1Y5HWI1</accession>